<dbReference type="InterPro" id="IPR043148">
    <property type="entry name" value="TagF_C"/>
</dbReference>
<dbReference type="Gene3D" id="3.40.50.12580">
    <property type="match status" value="1"/>
</dbReference>
<evidence type="ECO:0008006" key="3">
    <source>
        <dbReference type="Google" id="ProtNLM"/>
    </source>
</evidence>
<protein>
    <recommendedName>
        <fullName evidence="3">Capsule polysaccharide biosynthesis protein</fullName>
    </recommendedName>
</protein>
<dbReference type="AlphaFoldDB" id="A0A2M6K893"/>
<reference evidence="1 2" key="1">
    <citation type="submission" date="2017-09" db="EMBL/GenBank/DDBJ databases">
        <title>Depth-based differentiation of microbial function through sediment-hosted aquifers and enrichment of novel symbionts in the deep terrestrial subsurface.</title>
        <authorList>
            <person name="Probst A.J."/>
            <person name="Ladd B."/>
            <person name="Jarett J.K."/>
            <person name="Geller-Mcgrath D.E."/>
            <person name="Sieber C.M."/>
            <person name="Emerson J.B."/>
            <person name="Anantharaman K."/>
            <person name="Thomas B.C."/>
            <person name="Malmstrom R."/>
            <person name="Stieglmeier M."/>
            <person name="Klingl A."/>
            <person name="Woyke T."/>
            <person name="Ryan C.M."/>
            <person name="Banfield J.F."/>
        </authorList>
    </citation>
    <scope>NUCLEOTIDE SEQUENCE [LARGE SCALE GENOMIC DNA]</scope>
    <source>
        <strain evidence="1">CG11_big_fil_rev_8_21_14_0_20_39_10</strain>
    </source>
</reference>
<name>A0A2M6K893_9BACT</name>
<comment type="caution">
    <text evidence="1">The sequence shown here is derived from an EMBL/GenBank/DDBJ whole genome shotgun (WGS) entry which is preliminary data.</text>
</comment>
<dbReference type="GO" id="GO:0000271">
    <property type="term" value="P:polysaccharide biosynthetic process"/>
    <property type="evidence" value="ECO:0007669"/>
    <property type="project" value="InterPro"/>
</dbReference>
<gene>
    <name evidence="1" type="ORF">COV49_03670</name>
</gene>
<organism evidence="1 2">
    <name type="scientific">Candidatus Falkowbacteria bacterium CG11_big_fil_rev_8_21_14_0_20_39_10</name>
    <dbReference type="NCBI Taxonomy" id="1974570"/>
    <lineage>
        <taxon>Bacteria</taxon>
        <taxon>Candidatus Falkowiibacteriota</taxon>
    </lineage>
</organism>
<accession>A0A2M6K893</accession>
<dbReference type="Proteomes" id="UP000230869">
    <property type="component" value="Unassembled WGS sequence"/>
</dbReference>
<dbReference type="InterPro" id="IPR007833">
    <property type="entry name" value="Capsule_polysaccharide_synth"/>
</dbReference>
<dbReference type="Pfam" id="PF05159">
    <property type="entry name" value="Capsule_synth"/>
    <property type="match status" value="1"/>
</dbReference>
<dbReference type="GO" id="GO:0015774">
    <property type="term" value="P:polysaccharide transport"/>
    <property type="evidence" value="ECO:0007669"/>
    <property type="project" value="InterPro"/>
</dbReference>
<proteinExistence type="predicted"/>
<sequence length="506" mass="59131">MSDLKGKRILIFQQRGWAKNVGRFLARKLQKEGCELSAITFKKTTHEMIKAEKEVNYKYIVNIDEIYENPEKILEGEDITLEEICKELNINSVWPMIASDRLLVRSYIEKYYYSYKQNVPDEFIEKLIKAHYKVIRNLFEQFKPDLVFMATFVYEGHVLLNLFADKYNIPILAPTDSRIPGYYIFSRNYKHEQGSFHERLAELNSGKAETHNRAHAEEYIRQFRDKFKKPNYVAAPAKKKTLIELIKKELSPYKQIISWYIKGPAFDSLKSVGATVDYIPPAILLRDHFCFKRNKKFTERFCYYPFDKIKKFVYFPLQVHPEATLDLMAPYFNNQIEIARQTAMSLPDDYTLVVKEHPAMIGLRAPSYIEKISRTPNVKIIDFRISTEKILRKANLVISPNSTTLAEAAFYNKPAIQFGDLGITLKLPNIIRHTDMTTLSGKIKELLNKDLNNDDYERKLKNYIAAVFDAGFNTNYHKVWEKGDMSLLDRLLGNFVNEIKNTLNIK</sequence>
<evidence type="ECO:0000313" key="2">
    <source>
        <dbReference type="Proteomes" id="UP000230869"/>
    </source>
</evidence>
<evidence type="ECO:0000313" key="1">
    <source>
        <dbReference type="EMBL" id="PIR12976.1"/>
    </source>
</evidence>
<dbReference type="SUPFAM" id="SSF53756">
    <property type="entry name" value="UDP-Glycosyltransferase/glycogen phosphorylase"/>
    <property type="match status" value="1"/>
</dbReference>
<dbReference type="EMBL" id="PCWW01000063">
    <property type="protein sequence ID" value="PIR12976.1"/>
    <property type="molecule type" value="Genomic_DNA"/>
</dbReference>